<dbReference type="InterPro" id="IPR029442">
    <property type="entry name" value="GyrI-like"/>
</dbReference>
<dbReference type="EMBL" id="MYFO01000004">
    <property type="protein sequence ID" value="TFE90639.1"/>
    <property type="molecule type" value="Genomic_DNA"/>
</dbReference>
<dbReference type="AlphaFoldDB" id="A0A4Y8Q8K7"/>
<dbReference type="PIRSF" id="PIRSF031644">
    <property type="entry name" value="UCP031644"/>
    <property type="match status" value="1"/>
</dbReference>
<evidence type="ECO:0000313" key="2">
    <source>
        <dbReference type="EMBL" id="TFE90639.1"/>
    </source>
</evidence>
<dbReference type="RefSeq" id="WP_134750386.1">
    <property type="nucleotide sequence ID" value="NZ_MYFO02000008.1"/>
</dbReference>
<protein>
    <recommendedName>
        <fullName evidence="1">GyrI-like small molecule binding domain-containing protein</fullName>
    </recommendedName>
</protein>
<proteinExistence type="predicted"/>
<evidence type="ECO:0000259" key="1">
    <source>
        <dbReference type="Pfam" id="PF06445"/>
    </source>
</evidence>
<dbReference type="InterPro" id="IPR011256">
    <property type="entry name" value="Reg_factor_effector_dom_sf"/>
</dbReference>
<keyword evidence="3" id="KW-1185">Reference proteome</keyword>
<reference evidence="2 3" key="1">
    <citation type="submission" date="2017-03" db="EMBL/GenBank/DDBJ databases">
        <title>Isolation of Levoglucosan Utilizing Bacteria.</title>
        <authorList>
            <person name="Arya A.S."/>
        </authorList>
    </citation>
    <scope>NUCLEOTIDE SEQUENCE [LARGE SCALE GENOMIC DNA]</scope>
    <source>
        <strain evidence="2 3">MEC069</strain>
    </source>
</reference>
<dbReference type="Pfam" id="PF06445">
    <property type="entry name" value="GyrI-like"/>
    <property type="match status" value="1"/>
</dbReference>
<gene>
    <name evidence="2" type="ORF">B5M42_05055</name>
</gene>
<feature type="domain" description="GyrI-like small molecule binding" evidence="1">
    <location>
        <begin position="19"/>
        <end position="197"/>
    </location>
</feature>
<sequence>MTQIDYKKHFKSLYLPKTSPEIVEVPRMPFITVSGSGNPNGEAFAAAVEALYSLTYAVKMSYKSNDVPAGYYAYTVFPLEGVWDLIDRTRPATDKDNLKYTLMIRQPDFLNDALFARFLEQTTKKKQNSFLAHARFEYVEEGRCCQMLHLGSFDDEPQSFARMEAFCTETGYTRPSKIHREIYLSDPRKTKVEKLRTVLRFGVTRDAND</sequence>
<dbReference type="InterPro" id="IPR008319">
    <property type="entry name" value="GyrI-like_CCH_Lin2189-like"/>
</dbReference>
<name>A0A4Y8Q8K7_9BACL</name>
<organism evidence="2 3">
    <name type="scientific">Paenibacillus athensensis</name>
    <dbReference type="NCBI Taxonomy" id="1967502"/>
    <lineage>
        <taxon>Bacteria</taxon>
        <taxon>Bacillati</taxon>
        <taxon>Bacillota</taxon>
        <taxon>Bacilli</taxon>
        <taxon>Bacillales</taxon>
        <taxon>Paenibacillaceae</taxon>
        <taxon>Paenibacillus</taxon>
    </lineage>
</organism>
<dbReference type="Proteomes" id="UP000298246">
    <property type="component" value="Unassembled WGS sequence"/>
</dbReference>
<evidence type="ECO:0000313" key="3">
    <source>
        <dbReference type="Proteomes" id="UP000298246"/>
    </source>
</evidence>
<comment type="caution">
    <text evidence="2">The sequence shown here is derived from an EMBL/GenBank/DDBJ whole genome shotgun (WGS) entry which is preliminary data.</text>
</comment>
<dbReference type="Gene3D" id="3.20.80.10">
    <property type="entry name" value="Regulatory factor, effector binding domain"/>
    <property type="match status" value="1"/>
</dbReference>
<accession>A0A4Y8Q8K7</accession>
<dbReference type="OrthoDB" id="4772335at2"/>
<dbReference type="SUPFAM" id="SSF55136">
    <property type="entry name" value="Probable bacterial effector-binding domain"/>
    <property type="match status" value="1"/>
</dbReference>